<feature type="region of interest" description="Disordered" evidence="1">
    <location>
        <begin position="31"/>
        <end position="57"/>
    </location>
</feature>
<dbReference type="RefSeq" id="WP_143533862.1">
    <property type="nucleotide sequence ID" value="NZ_CP007514.1"/>
</dbReference>
<gene>
    <name evidence="2" type="ORF">SIL72_06570</name>
</gene>
<proteinExistence type="predicted"/>
<evidence type="ECO:0000256" key="1">
    <source>
        <dbReference type="SAM" id="MobiDB-lite"/>
    </source>
</evidence>
<dbReference type="PROSITE" id="PS51257">
    <property type="entry name" value="PROKAR_LIPOPROTEIN"/>
    <property type="match status" value="1"/>
</dbReference>
<dbReference type="SUPFAM" id="SSF89392">
    <property type="entry name" value="Prokaryotic lipoproteins and lipoprotein localization factors"/>
    <property type="match status" value="1"/>
</dbReference>
<dbReference type="Gene3D" id="2.50.20.20">
    <property type="match status" value="1"/>
</dbReference>
<name>A0AB35T1E4_RUBRA</name>
<sequence length="326" mass="35771">MKRGVGMKRTMLVVGAVLLFGVFAVSCGGAVGENSESGGERAASEGTEREAEREEPTPVEIVRLSQRTTVEAGSARVAMTMTYPASEGMPEFSMEMRGVQDFTTGDGDFTLAMPFMPTGGEIEHLVVDNVMYQRYPEDLRAQMPFLPPEKEWVATDLEEQYEEQYGMSLQEMQSSAPQTPADQLSYLRSVGSVERIGSEKIDGAQTTRYRAVVDLNRELEALDGEEELTRMYRDLEEQLGTDKFPTEVWIDADGLVRRQLMEVPLPDSTPVEGADGETTAQQLPEGEMTMTVTYGDFGVPVAVEAPPAEAVIPQKDFEALVQGQGA</sequence>
<reference evidence="2" key="1">
    <citation type="submission" date="2023-11" db="EMBL/GenBank/DDBJ databases">
        <title>MicrobeMod: A computational toolkit for identifying prokaryotic methylation and restriction-modification with nanopore sequencing.</title>
        <authorList>
            <person name="Crits-Christoph A."/>
            <person name="Kang S.C."/>
            <person name="Lee H."/>
            <person name="Ostrov N."/>
        </authorList>
    </citation>
    <scope>NUCLEOTIDE SEQUENCE</scope>
    <source>
        <strain evidence="2">ATCC 51242</strain>
    </source>
</reference>
<dbReference type="EMBL" id="JAWXXX010000001">
    <property type="protein sequence ID" value="MDX5893689.1"/>
    <property type="molecule type" value="Genomic_DNA"/>
</dbReference>
<evidence type="ECO:0008006" key="4">
    <source>
        <dbReference type="Google" id="ProtNLM"/>
    </source>
</evidence>
<feature type="compositionally biased region" description="Basic and acidic residues" evidence="1">
    <location>
        <begin position="38"/>
        <end position="56"/>
    </location>
</feature>
<protein>
    <recommendedName>
        <fullName evidence="4">LppX_LprAFG lipoprotein</fullName>
    </recommendedName>
</protein>
<dbReference type="Proteomes" id="UP001281130">
    <property type="component" value="Unassembled WGS sequence"/>
</dbReference>
<dbReference type="AlphaFoldDB" id="A0AB35T1E4"/>
<accession>A0AB35T1E4</accession>
<comment type="caution">
    <text evidence="2">The sequence shown here is derived from an EMBL/GenBank/DDBJ whole genome shotgun (WGS) entry which is preliminary data.</text>
</comment>
<dbReference type="InterPro" id="IPR029046">
    <property type="entry name" value="LolA/LolB/LppX"/>
</dbReference>
<evidence type="ECO:0000313" key="3">
    <source>
        <dbReference type="Proteomes" id="UP001281130"/>
    </source>
</evidence>
<evidence type="ECO:0000313" key="2">
    <source>
        <dbReference type="EMBL" id="MDX5893689.1"/>
    </source>
</evidence>
<organism evidence="2 3">
    <name type="scientific">Rubrobacter radiotolerans</name>
    <name type="common">Arthrobacter radiotolerans</name>
    <dbReference type="NCBI Taxonomy" id="42256"/>
    <lineage>
        <taxon>Bacteria</taxon>
        <taxon>Bacillati</taxon>
        <taxon>Actinomycetota</taxon>
        <taxon>Rubrobacteria</taxon>
        <taxon>Rubrobacterales</taxon>
        <taxon>Rubrobacteraceae</taxon>
        <taxon>Rubrobacter</taxon>
    </lineage>
</organism>